<evidence type="ECO:0000313" key="2">
    <source>
        <dbReference type="EMBL" id="KAA2215408.1"/>
    </source>
</evidence>
<feature type="chain" id="PRO_5022828812" evidence="1">
    <location>
        <begin position="24"/>
        <end position="247"/>
    </location>
</feature>
<proteinExistence type="predicted"/>
<dbReference type="RefSeq" id="WP_149835669.1">
    <property type="nucleotide sequence ID" value="NZ_VUNZ01000007.1"/>
</dbReference>
<dbReference type="EMBL" id="VUNZ01000007">
    <property type="protein sequence ID" value="KAA2215408.1"/>
    <property type="molecule type" value="Genomic_DNA"/>
</dbReference>
<organism evidence="2 3">
    <name type="scientific">Chryseobacterium sediminis</name>
    <dbReference type="NCBI Taxonomy" id="1679494"/>
    <lineage>
        <taxon>Bacteria</taxon>
        <taxon>Pseudomonadati</taxon>
        <taxon>Bacteroidota</taxon>
        <taxon>Flavobacteriia</taxon>
        <taxon>Flavobacteriales</taxon>
        <taxon>Weeksellaceae</taxon>
        <taxon>Chryseobacterium group</taxon>
        <taxon>Chryseobacterium</taxon>
    </lineage>
</organism>
<comment type="caution">
    <text evidence="2">The sequence shown here is derived from an EMBL/GenBank/DDBJ whole genome shotgun (WGS) entry which is preliminary data.</text>
</comment>
<reference evidence="2 3" key="1">
    <citation type="journal article" date="2015" name="Int. J. Syst. Evol. Microbiol.">
        <title>Chryseobacterium sediminis sp. nov., isolated from a river sediment.</title>
        <authorList>
            <person name="Kampfer P."/>
            <person name="Busse H.J."/>
            <person name="McInroy J.A."/>
            <person name="Glaeser S.P."/>
        </authorList>
    </citation>
    <scope>NUCLEOTIDE SEQUENCE [LARGE SCALE GENOMIC DNA]</scope>
    <source>
        <strain evidence="2 3">IMT-174</strain>
    </source>
</reference>
<accession>A0A5B2TNG7</accession>
<dbReference type="Proteomes" id="UP000323082">
    <property type="component" value="Unassembled WGS sequence"/>
</dbReference>
<protein>
    <submittedName>
        <fullName evidence="2">Uncharacterized protein</fullName>
    </submittedName>
</protein>
<sequence>MTIRKLTNTLFFISILFSSFTFGQVGINTSNPQGTFHVDGGKNNNLSGTPTAGQQADDFIVAPDGKIGIGTTTPAAKLDLKGNMILGAADFANNAPGYSSVMRDNATGELKVASSSSGNSFPINYVTFQINNVNRDWISDYNTNIDTANYTVTIIGSTFTSNNGTKQLVMSDPSYGDFGPANMYAFQNAGTWRLFANYPGATTMNGINGSWTFYCLVINNSIVKNLGTSSIDLAGGKTGSIAIPAGL</sequence>
<keyword evidence="1" id="KW-0732">Signal</keyword>
<dbReference type="OrthoDB" id="1260074at2"/>
<feature type="signal peptide" evidence="1">
    <location>
        <begin position="1"/>
        <end position="23"/>
    </location>
</feature>
<evidence type="ECO:0000313" key="3">
    <source>
        <dbReference type="Proteomes" id="UP000323082"/>
    </source>
</evidence>
<dbReference type="AlphaFoldDB" id="A0A5B2TNG7"/>
<gene>
    <name evidence="2" type="ORF">FW780_21680</name>
</gene>
<name>A0A5B2TNG7_9FLAO</name>
<evidence type="ECO:0000256" key="1">
    <source>
        <dbReference type="SAM" id="SignalP"/>
    </source>
</evidence>